<dbReference type="EMBL" id="VSSQ01001423">
    <property type="protein sequence ID" value="MPM08192.1"/>
    <property type="molecule type" value="Genomic_DNA"/>
</dbReference>
<proteinExistence type="inferred from homology"/>
<dbReference type="InterPro" id="IPR006089">
    <property type="entry name" value="Acyl-CoA_DH_CS"/>
</dbReference>
<gene>
    <name evidence="9" type="primary">bcd_12</name>
    <name evidence="9" type="ORF">SDC9_54504</name>
</gene>
<dbReference type="InterPro" id="IPR009100">
    <property type="entry name" value="AcylCoA_DH/oxidase_NM_dom_sf"/>
</dbReference>
<feature type="domain" description="Acyl-CoA dehydrogenase/oxidase N-terminal" evidence="8">
    <location>
        <begin position="7"/>
        <end position="119"/>
    </location>
</feature>
<dbReference type="Gene3D" id="1.10.540.10">
    <property type="entry name" value="Acyl-CoA dehydrogenase/oxidase, N-terminal domain"/>
    <property type="match status" value="1"/>
</dbReference>
<evidence type="ECO:0000256" key="3">
    <source>
        <dbReference type="ARBA" id="ARBA00022630"/>
    </source>
</evidence>
<dbReference type="AlphaFoldDB" id="A0A644WWK0"/>
<evidence type="ECO:0000256" key="4">
    <source>
        <dbReference type="ARBA" id="ARBA00022827"/>
    </source>
</evidence>
<evidence type="ECO:0000256" key="1">
    <source>
        <dbReference type="ARBA" id="ARBA00001974"/>
    </source>
</evidence>
<comment type="caution">
    <text evidence="9">The sequence shown here is derived from an EMBL/GenBank/DDBJ whole genome shotgun (WGS) entry which is preliminary data.</text>
</comment>
<dbReference type="Pfam" id="PF02770">
    <property type="entry name" value="Acyl-CoA_dh_M"/>
    <property type="match status" value="1"/>
</dbReference>
<dbReference type="PANTHER" id="PTHR43884:SF12">
    <property type="entry name" value="ISOVALERYL-COA DEHYDROGENASE, MITOCHONDRIAL-RELATED"/>
    <property type="match status" value="1"/>
</dbReference>
<evidence type="ECO:0000256" key="2">
    <source>
        <dbReference type="ARBA" id="ARBA00009347"/>
    </source>
</evidence>
<dbReference type="FunFam" id="1.10.540.10:FF:000002">
    <property type="entry name" value="Acyl-CoA dehydrogenase FadE19"/>
    <property type="match status" value="1"/>
</dbReference>
<dbReference type="InterPro" id="IPR036250">
    <property type="entry name" value="AcylCo_DH-like_C"/>
</dbReference>
<evidence type="ECO:0000259" key="7">
    <source>
        <dbReference type="Pfam" id="PF02770"/>
    </source>
</evidence>
<dbReference type="Gene3D" id="2.40.110.10">
    <property type="entry name" value="Butyryl-CoA Dehydrogenase, subunit A, domain 2"/>
    <property type="match status" value="1"/>
</dbReference>
<evidence type="ECO:0000313" key="9">
    <source>
        <dbReference type="EMBL" id="MPM08192.1"/>
    </source>
</evidence>
<dbReference type="PIRSF" id="PIRSF016578">
    <property type="entry name" value="HsaA"/>
    <property type="match status" value="1"/>
</dbReference>
<dbReference type="PROSITE" id="PS00073">
    <property type="entry name" value="ACYL_COA_DH_2"/>
    <property type="match status" value="1"/>
</dbReference>
<reference evidence="9" key="1">
    <citation type="submission" date="2019-08" db="EMBL/GenBank/DDBJ databases">
        <authorList>
            <person name="Kucharzyk K."/>
            <person name="Murdoch R.W."/>
            <person name="Higgins S."/>
            <person name="Loffler F."/>
        </authorList>
    </citation>
    <scope>NUCLEOTIDE SEQUENCE</scope>
</reference>
<feature type="domain" description="Acyl-CoA oxidase/dehydrogenase middle" evidence="7">
    <location>
        <begin position="123"/>
        <end position="218"/>
    </location>
</feature>
<dbReference type="FunFam" id="2.40.110.10:FF:000001">
    <property type="entry name" value="Acyl-CoA dehydrogenase, mitochondrial"/>
    <property type="match status" value="1"/>
</dbReference>
<dbReference type="InterPro" id="IPR009075">
    <property type="entry name" value="AcylCo_DH/oxidase_C"/>
</dbReference>
<organism evidence="9">
    <name type="scientific">bioreactor metagenome</name>
    <dbReference type="NCBI Taxonomy" id="1076179"/>
    <lineage>
        <taxon>unclassified sequences</taxon>
        <taxon>metagenomes</taxon>
        <taxon>ecological metagenomes</taxon>
    </lineage>
</organism>
<dbReference type="Pfam" id="PF00441">
    <property type="entry name" value="Acyl-CoA_dh_1"/>
    <property type="match status" value="1"/>
</dbReference>
<evidence type="ECO:0000259" key="6">
    <source>
        <dbReference type="Pfam" id="PF00441"/>
    </source>
</evidence>
<dbReference type="InterPro" id="IPR037069">
    <property type="entry name" value="AcylCoA_DH/ox_N_sf"/>
</dbReference>
<keyword evidence="5 9" id="KW-0560">Oxidoreductase</keyword>
<dbReference type="Pfam" id="PF02771">
    <property type="entry name" value="Acyl-CoA_dh_N"/>
    <property type="match status" value="1"/>
</dbReference>
<dbReference type="GO" id="GO:0050660">
    <property type="term" value="F:flavin adenine dinucleotide binding"/>
    <property type="evidence" value="ECO:0007669"/>
    <property type="project" value="InterPro"/>
</dbReference>
<dbReference type="Gene3D" id="1.20.140.10">
    <property type="entry name" value="Butyryl-CoA Dehydrogenase, subunit A, domain 3"/>
    <property type="match status" value="1"/>
</dbReference>
<dbReference type="GO" id="GO:0016937">
    <property type="term" value="F:short-chain fatty acyl-CoA dehydrogenase activity"/>
    <property type="evidence" value="ECO:0007669"/>
    <property type="project" value="UniProtKB-EC"/>
</dbReference>
<protein>
    <submittedName>
        <fullName evidence="9">Acyl-CoA dehydrogenase, short-chain specific</fullName>
        <ecNumber evidence="9">1.3.8.1</ecNumber>
    </submittedName>
</protein>
<dbReference type="SUPFAM" id="SSF56645">
    <property type="entry name" value="Acyl-CoA dehydrogenase NM domain-like"/>
    <property type="match status" value="1"/>
</dbReference>
<accession>A0A644WWK0</accession>
<comment type="similarity">
    <text evidence="2">Belongs to the acyl-CoA dehydrogenase family.</text>
</comment>
<dbReference type="FunFam" id="1.20.140.10:FF:000004">
    <property type="entry name" value="Acyl-CoA dehydrogenase FadE25"/>
    <property type="match status" value="1"/>
</dbReference>
<keyword evidence="3" id="KW-0285">Flavoprotein</keyword>
<feature type="domain" description="Acyl-CoA dehydrogenase/oxidase C-terminal" evidence="6">
    <location>
        <begin position="232"/>
        <end position="375"/>
    </location>
</feature>
<dbReference type="InterPro" id="IPR046373">
    <property type="entry name" value="Acyl-CoA_Oxase/DH_mid-dom_sf"/>
</dbReference>
<keyword evidence="4" id="KW-0274">FAD</keyword>
<sequence>MVGFELTKTQQLCKDLFHNFAENEIRPIARDMDENEEYPRELLQKLQKTHMFGIPYSQELGGAGADVLTYTLAMEEVSKIDASTGITLSVHTSLCCPCIYENGTDEQKEKYLRPLISGEKIGAFSLTEPNAGTDASGVQTTADKDGDFYILNGSKMFTTNAGFADTFVVFALTDKSKGPKGMSAFIVDRTMEGVSVGTNIPRMGIRAASNCEVAFVNVKVPADRLLGKEGVGYKIAMTALGGGRIGIGAQATGIAQGAINEAIKYVKERKQFGKKISSFQNTQFKLAEMQTKVDAARLMVWRAAIAKDNHENYAPLAAMCKLFASDVANEVTRGCVQLFGGYGYSREYPVERAMRDAKITEIYEGTSEAMKMIISGTMKL</sequence>
<name>A0A644WWK0_9ZZZZ</name>
<evidence type="ECO:0000259" key="8">
    <source>
        <dbReference type="Pfam" id="PF02771"/>
    </source>
</evidence>
<dbReference type="SUPFAM" id="SSF47203">
    <property type="entry name" value="Acyl-CoA dehydrogenase C-terminal domain-like"/>
    <property type="match status" value="1"/>
</dbReference>
<dbReference type="InterPro" id="IPR013786">
    <property type="entry name" value="AcylCoA_DH/ox_N"/>
</dbReference>
<dbReference type="EC" id="1.3.8.1" evidence="9"/>
<evidence type="ECO:0000256" key="5">
    <source>
        <dbReference type="ARBA" id="ARBA00023002"/>
    </source>
</evidence>
<dbReference type="PANTHER" id="PTHR43884">
    <property type="entry name" value="ACYL-COA DEHYDROGENASE"/>
    <property type="match status" value="1"/>
</dbReference>
<comment type="cofactor">
    <cofactor evidence="1">
        <name>FAD</name>
        <dbReference type="ChEBI" id="CHEBI:57692"/>
    </cofactor>
</comment>
<dbReference type="InterPro" id="IPR006091">
    <property type="entry name" value="Acyl-CoA_Oxase/DH_mid-dom"/>
</dbReference>